<evidence type="ECO:0000313" key="3">
    <source>
        <dbReference type="Proteomes" id="UP001159427"/>
    </source>
</evidence>
<gene>
    <name evidence="2" type="ORF">PEVE_00014823</name>
</gene>
<organism evidence="2 3">
    <name type="scientific">Porites evermanni</name>
    <dbReference type="NCBI Taxonomy" id="104178"/>
    <lineage>
        <taxon>Eukaryota</taxon>
        <taxon>Metazoa</taxon>
        <taxon>Cnidaria</taxon>
        <taxon>Anthozoa</taxon>
        <taxon>Hexacorallia</taxon>
        <taxon>Scleractinia</taxon>
        <taxon>Fungiina</taxon>
        <taxon>Poritidae</taxon>
        <taxon>Porites</taxon>
    </lineage>
</organism>
<evidence type="ECO:0000313" key="2">
    <source>
        <dbReference type="EMBL" id="CAH3183371.1"/>
    </source>
</evidence>
<keyword evidence="3" id="KW-1185">Reference proteome</keyword>
<comment type="caution">
    <text evidence="2">The sequence shown here is derived from an EMBL/GenBank/DDBJ whole genome shotgun (WGS) entry which is preliminary data.</text>
</comment>
<dbReference type="InterPro" id="IPR000863">
    <property type="entry name" value="Sulfotransferase_dom"/>
</dbReference>
<dbReference type="Gene3D" id="3.40.50.300">
    <property type="entry name" value="P-loop containing nucleotide triphosphate hydrolases"/>
    <property type="match status" value="1"/>
</dbReference>
<proteinExistence type="predicted"/>
<evidence type="ECO:0000259" key="1">
    <source>
        <dbReference type="Pfam" id="PF00685"/>
    </source>
</evidence>
<dbReference type="Proteomes" id="UP001159427">
    <property type="component" value="Unassembled WGS sequence"/>
</dbReference>
<accession>A0ABN8RZR2</accession>
<dbReference type="Pfam" id="PF00685">
    <property type="entry name" value="Sulfotransfer_1"/>
    <property type="match status" value="1"/>
</dbReference>
<dbReference type="EMBL" id="CALNXI010002126">
    <property type="protein sequence ID" value="CAH3183371.1"/>
    <property type="molecule type" value="Genomic_DNA"/>
</dbReference>
<reference evidence="2 3" key="1">
    <citation type="submission" date="2022-05" db="EMBL/GenBank/DDBJ databases">
        <authorList>
            <consortium name="Genoscope - CEA"/>
            <person name="William W."/>
        </authorList>
    </citation>
    <scope>NUCLEOTIDE SEQUENCE [LARGE SCALE GENOMIC DNA]</scope>
</reference>
<dbReference type="SUPFAM" id="SSF52540">
    <property type="entry name" value="P-loop containing nucleoside triphosphate hydrolases"/>
    <property type="match status" value="1"/>
</dbReference>
<feature type="domain" description="Sulfotransferase" evidence="1">
    <location>
        <begin position="18"/>
        <end position="61"/>
    </location>
</feature>
<dbReference type="InterPro" id="IPR027417">
    <property type="entry name" value="P-loop_NTPase"/>
</dbReference>
<sequence>MRYASLPVRLSGISSMSDLLLHVRMIANFLNKPLFDDFINRIAEQCTFKKMKKNDISYKIRNEESSLLLRK</sequence>
<name>A0ABN8RZR2_9CNID</name>
<protein>
    <recommendedName>
        <fullName evidence="1">Sulfotransferase domain-containing protein</fullName>
    </recommendedName>
</protein>